<accession>A0A9D4CZ50</accession>
<dbReference type="Proteomes" id="UP000828390">
    <property type="component" value="Unassembled WGS sequence"/>
</dbReference>
<keyword evidence="2" id="KW-1185">Reference proteome</keyword>
<dbReference type="EMBL" id="JAIWYP010000011">
    <property type="protein sequence ID" value="KAH3735224.1"/>
    <property type="molecule type" value="Genomic_DNA"/>
</dbReference>
<gene>
    <name evidence="1" type="ORF">DPMN_041686</name>
</gene>
<reference evidence="1" key="1">
    <citation type="journal article" date="2019" name="bioRxiv">
        <title>The Genome of the Zebra Mussel, Dreissena polymorpha: A Resource for Invasive Species Research.</title>
        <authorList>
            <person name="McCartney M.A."/>
            <person name="Auch B."/>
            <person name="Kono T."/>
            <person name="Mallez S."/>
            <person name="Zhang Y."/>
            <person name="Obille A."/>
            <person name="Becker A."/>
            <person name="Abrahante J.E."/>
            <person name="Garbe J."/>
            <person name="Badalamenti J.P."/>
            <person name="Herman A."/>
            <person name="Mangelson H."/>
            <person name="Liachko I."/>
            <person name="Sullivan S."/>
            <person name="Sone E.D."/>
            <person name="Koren S."/>
            <person name="Silverstein K.A.T."/>
            <person name="Beckman K.B."/>
            <person name="Gohl D.M."/>
        </authorList>
    </citation>
    <scope>NUCLEOTIDE SEQUENCE</scope>
    <source>
        <strain evidence="1">Duluth1</strain>
        <tissue evidence="1">Whole animal</tissue>
    </source>
</reference>
<protein>
    <submittedName>
        <fullName evidence="1">Uncharacterized protein</fullName>
    </submittedName>
</protein>
<comment type="caution">
    <text evidence="1">The sequence shown here is derived from an EMBL/GenBank/DDBJ whole genome shotgun (WGS) entry which is preliminary data.</text>
</comment>
<sequence>MDKKTLSKYRCFNCIALTYTTEEYAEIMEHCAKGIKCRVKPLKKNVSLYITFI</sequence>
<evidence type="ECO:0000313" key="2">
    <source>
        <dbReference type="Proteomes" id="UP000828390"/>
    </source>
</evidence>
<reference evidence="1" key="2">
    <citation type="submission" date="2020-11" db="EMBL/GenBank/DDBJ databases">
        <authorList>
            <person name="McCartney M.A."/>
            <person name="Auch B."/>
            <person name="Kono T."/>
            <person name="Mallez S."/>
            <person name="Becker A."/>
            <person name="Gohl D.M."/>
            <person name="Silverstein K.A.T."/>
            <person name="Koren S."/>
            <person name="Bechman K.B."/>
            <person name="Herman A."/>
            <person name="Abrahante J.E."/>
            <person name="Garbe J."/>
        </authorList>
    </citation>
    <scope>NUCLEOTIDE SEQUENCE</scope>
    <source>
        <strain evidence="1">Duluth1</strain>
        <tissue evidence="1">Whole animal</tissue>
    </source>
</reference>
<organism evidence="1 2">
    <name type="scientific">Dreissena polymorpha</name>
    <name type="common">Zebra mussel</name>
    <name type="synonym">Mytilus polymorpha</name>
    <dbReference type="NCBI Taxonomy" id="45954"/>
    <lineage>
        <taxon>Eukaryota</taxon>
        <taxon>Metazoa</taxon>
        <taxon>Spiralia</taxon>
        <taxon>Lophotrochozoa</taxon>
        <taxon>Mollusca</taxon>
        <taxon>Bivalvia</taxon>
        <taxon>Autobranchia</taxon>
        <taxon>Heteroconchia</taxon>
        <taxon>Euheterodonta</taxon>
        <taxon>Imparidentia</taxon>
        <taxon>Neoheterodontei</taxon>
        <taxon>Myida</taxon>
        <taxon>Dreissenoidea</taxon>
        <taxon>Dreissenidae</taxon>
        <taxon>Dreissena</taxon>
    </lineage>
</organism>
<evidence type="ECO:0000313" key="1">
    <source>
        <dbReference type="EMBL" id="KAH3735224.1"/>
    </source>
</evidence>
<proteinExistence type="predicted"/>
<dbReference type="AlphaFoldDB" id="A0A9D4CZ50"/>
<name>A0A9D4CZ50_DREPO</name>